<protein>
    <submittedName>
        <fullName evidence="1">Uncharacterized protein</fullName>
    </submittedName>
</protein>
<evidence type="ECO:0000313" key="1">
    <source>
        <dbReference type="EMBL" id="MPN17529.1"/>
    </source>
</evidence>
<sequence length="68" mass="7655">MEYIIASLLAKTPKLSKHTLICNIKIIKSTLNTISNDLESTNTDTIAFNTDRNQHLTRKANYCNPCNS</sequence>
<proteinExistence type="predicted"/>
<organism evidence="1">
    <name type="scientific">bioreactor metagenome</name>
    <dbReference type="NCBI Taxonomy" id="1076179"/>
    <lineage>
        <taxon>unclassified sequences</taxon>
        <taxon>metagenomes</taxon>
        <taxon>ecological metagenomes</taxon>
    </lineage>
</organism>
<comment type="caution">
    <text evidence="1">The sequence shown here is derived from an EMBL/GenBank/DDBJ whole genome shotgun (WGS) entry which is preliminary data.</text>
</comment>
<name>A0A645FVH0_9ZZZZ</name>
<dbReference type="EMBL" id="VSSQ01064684">
    <property type="protein sequence ID" value="MPN17529.1"/>
    <property type="molecule type" value="Genomic_DNA"/>
</dbReference>
<accession>A0A645FVH0</accession>
<reference evidence="1" key="1">
    <citation type="submission" date="2019-08" db="EMBL/GenBank/DDBJ databases">
        <authorList>
            <person name="Kucharzyk K."/>
            <person name="Murdoch R.W."/>
            <person name="Higgins S."/>
            <person name="Loffler F."/>
        </authorList>
    </citation>
    <scope>NUCLEOTIDE SEQUENCE</scope>
</reference>
<gene>
    <name evidence="1" type="ORF">SDC9_164883</name>
</gene>
<dbReference type="AlphaFoldDB" id="A0A645FVH0"/>